<dbReference type="PANTHER" id="PTHR35024">
    <property type="entry name" value="HYPOTHETICAL CYTOSOLIC PROTEIN"/>
    <property type="match status" value="1"/>
</dbReference>
<evidence type="ECO:0000313" key="3">
    <source>
        <dbReference type="Proteomes" id="UP000253606"/>
    </source>
</evidence>
<sequence>MSPTESSAASIGKSVEIRGEVKGSEDLIVDGHVEGTITLIDSKLTVGPTARVDADVSARDIVILGTLNGNVTATVRVDLRKGGNLTGDVRAARISIEDGSLFSGKVDLSQQQAAAPTTSAKSVASAATAVSATPQTASGGLFTSGSKA</sequence>
<dbReference type="Proteomes" id="UP000253606">
    <property type="component" value="Chromosome"/>
</dbReference>
<dbReference type="OrthoDB" id="129332at2"/>
<dbReference type="KEGG" id="abas:ACPOL_5479"/>
<dbReference type="PANTHER" id="PTHR35024:SF4">
    <property type="entry name" value="POLYMER-FORMING CYTOSKELETAL PROTEIN"/>
    <property type="match status" value="1"/>
</dbReference>
<reference evidence="2 3" key="1">
    <citation type="journal article" date="2018" name="Front. Microbiol.">
        <title>Hydrolytic Capabilities as a Key to Environmental Success: Chitinolytic and Cellulolytic Acidobacteria From Acidic Sub-arctic Soils and Boreal Peatlands.</title>
        <authorList>
            <person name="Belova S.E."/>
            <person name="Ravin N.V."/>
            <person name="Pankratov T.A."/>
            <person name="Rakitin A.L."/>
            <person name="Ivanova A.A."/>
            <person name="Beletsky A.V."/>
            <person name="Mardanov A.V."/>
            <person name="Sinninghe Damste J.S."/>
            <person name="Dedysh S.N."/>
        </authorList>
    </citation>
    <scope>NUCLEOTIDE SEQUENCE [LARGE SCALE GENOMIC DNA]</scope>
    <source>
        <strain evidence="2 3">SBC82</strain>
    </source>
</reference>
<protein>
    <recommendedName>
        <fullName evidence="4">Integral membrane protein CcmA involved in cell shape determination</fullName>
    </recommendedName>
</protein>
<dbReference type="EMBL" id="CP030840">
    <property type="protein sequence ID" value="AXC14727.1"/>
    <property type="molecule type" value="Genomic_DNA"/>
</dbReference>
<dbReference type="RefSeq" id="WP_114209444.1">
    <property type="nucleotide sequence ID" value="NZ_CP030840.1"/>
</dbReference>
<name>A0A2Z5G7D8_9BACT</name>
<dbReference type="Pfam" id="PF04519">
    <property type="entry name" value="Bactofilin"/>
    <property type="match status" value="1"/>
</dbReference>
<keyword evidence="3" id="KW-1185">Reference proteome</keyword>
<evidence type="ECO:0008006" key="4">
    <source>
        <dbReference type="Google" id="ProtNLM"/>
    </source>
</evidence>
<dbReference type="InterPro" id="IPR007607">
    <property type="entry name" value="BacA/B"/>
</dbReference>
<organism evidence="2 3">
    <name type="scientific">Acidisarcina polymorpha</name>
    <dbReference type="NCBI Taxonomy" id="2211140"/>
    <lineage>
        <taxon>Bacteria</taxon>
        <taxon>Pseudomonadati</taxon>
        <taxon>Acidobacteriota</taxon>
        <taxon>Terriglobia</taxon>
        <taxon>Terriglobales</taxon>
        <taxon>Acidobacteriaceae</taxon>
        <taxon>Acidisarcina</taxon>
    </lineage>
</organism>
<gene>
    <name evidence="2" type="ORF">ACPOL_5479</name>
</gene>
<proteinExistence type="inferred from homology"/>
<evidence type="ECO:0000256" key="1">
    <source>
        <dbReference type="ARBA" id="ARBA00044755"/>
    </source>
</evidence>
<comment type="similarity">
    <text evidence="1">Belongs to the bactofilin family.</text>
</comment>
<accession>A0A2Z5G7D8</accession>
<dbReference type="AlphaFoldDB" id="A0A2Z5G7D8"/>
<evidence type="ECO:0000313" key="2">
    <source>
        <dbReference type="EMBL" id="AXC14727.1"/>
    </source>
</evidence>